<dbReference type="AlphaFoldDB" id="A0A845BB24"/>
<dbReference type="SUPFAM" id="SSF158668">
    <property type="entry name" value="MtlR-like"/>
    <property type="match status" value="1"/>
</dbReference>
<reference evidence="1 2" key="1">
    <citation type="submission" date="2019-03" db="EMBL/GenBank/DDBJ databases">
        <title>Roseomonas sp. a novel Roseomonas species isolated from Sea whip Gorgonian.</title>
        <authorList>
            <person name="Li F."/>
            <person name="Pan X."/>
            <person name="Huang S."/>
            <person name="Li Z."/>
            <person name="Meng B."/>
        </authorList>
    </citation>
    <scope>NUCLEOTIDE SEQUENCE [LARGE SCALE GENOMIC DNA]</scope>
    <source>
        <strain evidence="1 2">M0104</strain>
    </source>
</reference>
<dbReference type="InterPro" id="IPR007761">
    <property type="entry name" value="MtlR-like"/>
</dbReference>
<name>A0A845BB24_9PROT</name>
<evidence type="ECO:0000313" key="2">
    <source>
        <dbReference type="Proteomes" id="UP000460715"/>
    </source>
</evidence>
<gene>
    <name evidence="1" type="ORF">E0493_15730</name>
</gene>
<dbReference type="PANTHER" id="PTHR37941:SF1">
    <property type="entry name" value="FUMARASE E-RELATED"/>
    <property type="match status" value="1"/>
</dbReference>
<dbReference type="InterPro" id="IPR038026">
    <property type="entry name" value="MtlR-like_sf"/>
</dbReference>
<dbReference type="Gene3D" id="1.20.120.330">
    <property type="entry name" value="Nucleotidyltransferases domain 2"/>
    <property type="match status" value="1"/>
</dbReference>
<keyword evidence="2" id="KW-1185">Reference proteome</keyword>
<evidence type="ECO:0000313" key="1">
    <source>
        <dbReference type="EMBL" id="MXP64803.1"/>
    </source>
</evidence>
<accession>A0A845BB24</accession>
<dbReference type="EMBL" id="SNVJ01000014">
    <property type="protein sequence ID" value="MXP64803.1"/>
    <property type="molecule type" value="Genomic_DNA"/>
</dbReference>
<protein>
    <submittedName>
        <fullName evidence="1">Uncharacterized protein</fullName>
    </submittedName>
</protein>
<dbReference type="PANTHER" id="PTHR37941">
    <property type="entry name" value="FUMARASE E-RELATED"/>
    <property type="match status" value="1"/>
</dbReference>
<dbReference type="Proteomes" id="UP000460715">
    <property type="component" value="Unassembled WGS sequence"/>
</dbReference>
<dbReference type="GO" id="GO:0045892">
    <property type="term" value="P:negative regulation of DNA-templated transcription"/>
    <property type="evidence" value="ECO:0007669"/>
    <property type="project" value="TreeGrafter"/>
</dbReference>
<proteinExistence type="predicted"/>
<sequence length="186" mass="21015">MIQGMAKKGLHGLGKGIPTKEHRRALAKEIIHASDRSVAILLTNYLDECLRVALWGILPNRDDNTPKDRLFSDFGVLGTLSAKISMAHAMMLIGDVTYKNLETIRKIRNVFAHSAHPLTFRTPEIRAACKSLVRLPAVYRMKEIAFRSSRDKFVATVYETSHTVVLQSTFETYTRTNRSGWMVPMP</sequence>
<organism evidence="1 2">
    <name type="scientific">Teichococcus coralli</name>
    <dbReference type="NCBI Taxonomy" id="2545983"/>
    <lineage>
        <taxon>Bacteria</taxon>
        <taxon>Pseudomonadati</taxon>
        <taxon>Pseudomonadota</taxon>
        <taxon>Alphaproteobacteria</taxon>
        <taxon>Acetobacterales</taxon>
        <taxon>Roseomonadaceae</taxon>
        <taxon>Roseomonas</taxon>
    </lineage>
</organism>
<comment type="caution">
    <text evidence="1">The sequence shown here is derived from an EMBL/GenBank/DDBJ whole genome shotgun (WGS) entry which is preliminary data.</text>
</comment>